<gene>
    <name evidence="1" type="ORF">M3N55_08385</name>
</gene>
<reference evidence="1 2" key="1">
    <citation type="submission" date="2022-05" db="EMBL/GenBank/DDBJ databases">
        <title>Seasonal and diel survey of microbial diversity of the Tyrrhenian coast.</title>
        <authorList>
            <person name="Gattoni G."/>
            <person name="Corral P."/>
        </authorList>
    </citation>
    <scope>NUCLEOTIDE SEQUENCE [LARGE SCALE GENOMIC DNA]</scope>
    <source>
        <strain evidence="1 2">V10</strain>
    </source>
</reference>
<dbReference type="EMBL" id="JALZWP010000006">
    <property type="protein sequence ID" value="MCL1628747.1"/>
    <property type="molecule type" value="Genomic_DNA"/>
</dbReference>
<dbReference type="InterPro" id="IPR036412">
    <property type="entry name" value="HAD-like_sf"/>
</dbReference>
<organism evidence="1 2">
    <name type="scientific">Roseinatronobacter domitianus</name>
    <dbReference type="NCBI Taxonomy" id="2940293"/>
    <lineage>
        <taxon>Bacteria</taxon>
        <taxon>Pseudomonadati</taxon>
        <taxon>Pseudomonadota</taxon>
        <taxon>Alphaproteobacteria</taxon>
        <taxon>Rhodobacterales</taxon>
        <taxon>Paracoccaceae</taxon>
        <taxon>Roseinatronobacter</taxon>
    </lineage>
</organism>
<dbReference type="Gene3D" id="1.10.150.240">
    <property type="entry name" value="Putative phosphatase, domain 2"/>
    <property type="match status" value="1"/>
</dbReference>
<dbReference type="SFLD" id="SFLDS00003">
    <property type="entry name" value="Haloacid_Dehalogenase"/>
    <property type="match status" value="1"/>
</dbReference>
<dbReference type="SUPFAM" id="SSF56784">
    <property type="entry name" value="HAD-like"/>
    <property type="match status" value="1"/>
</dbReference>
<dbReference type="Pfam" id="PF00702">
    <property type="entry name" value="Hydrolase"/>
    <property type="match status" value="1"/>
</dbReference>
<comment type="caution">
    <text evidence="1">The sequence shown here is derived from an EMBL/GenBank/DDBJ whole genome shotgun (WGS) entry which is preliminary data.</text>
</comment>
<dbReference type="NCBIfam" id="TIGR01509">
    <property type="entry name" value="HAD-SF-IA-v3"/>
    <property type="match status" value="1"/>
</dbReference>
<dbReference type="InterPro" id="IPR023214">
    <property type="entry name" value="HAD_sf"/>
</dbReference>
<evidence type="ECO:0000313" key="2">
    <source>
        <dbReference type="Proteomes" id="UP001202550"/>
    </source>
</evidence>
<dbReference type="RefSeq" id="WP_249058077.1">
    <property type="nucleotide sequence ID" value="NZ_JALZWP010000006.1"/>
</dbReference>
<dbReference type="PANTHER" id="PTHR43481:SF4">
    <property type="entry name" value="GLYCEROL-1-PHOSPHATE PHOSPHOHYDROLASE 1-RELATED"/>
    <property type="match status" value="1"/>
</dbReference>
<keyword evidence="2" id="KW-1185">Reference proteome</keyword>
<dbReference type="InterPro" id="IPR023198">
    <property type="entry name" value="PGP-like_dom2"/>
</dbReference>
<protein>
    <submittedName>
        <fullName evidence="1">HAD family phosphatase</fullName>
    </submittedName>
</protein>
<dbReference type="SFLD" id="SFLDG01129">
    <property type="entry name" value="C1.5:_HAD__Beta-PGM__Phosphata"/>
    <property type="match status" value="1"/>
</dbReference>
<dbReference type="InterPro" id="IPR051806">
    <property type="entry name" value="HAD-like_SPP"/>
</dbReference>
<dbReference type="CDD" id="cd07505">
    <property type="entry name" value="HAD_BPGM-like"/>
    <property type="match status" value="1"/>
</dbReference>
<proteinExistence type="predicted"/>
<dbReference type="InterPro" id="IPR006439">
    <property type="entry name" value="HAD-SF_hydro_IA"/>
</dbReference>
<name>A0ABT0M1K5_9RHOB</name>
<evidence type="ECO:0000313" key="1">
    <source>
        <dbReference type="EMBL" id="MCL1628747.1"/>
    </source>
</evidence>
<sequence>MTQLHSPDQCRSGTGLPDIAMPAALLFDCDGTLLLTGDLHFKAISDALLQQGARMTRDWYMALTGMGRDDLFARFRSEHPVALDLPRATSDSIAQTVLNAAAARENPTVVNLARKAHGRLPMAVVTNSEAPIAEAFLAATGLRHLFDLVITREDARDPKPAPDLYLTAAARLGVARQDCIVLEDSAEGLHAATACGMRGYDVRLPGWPMQADALIQTLASLPMR</sequence>
<dbReference type="Proteomes" id="UP001202550">
    <property type="component" value="Unassembled WGS sequence"/>
</dbReference>
<dbReference type="PANTHER" id="PTHR43481">
    <property type="entry name" value="FRUCTOSE-1-PHOSPHATE PHOSPHATASE"/>
    <property type="match status" value="1"/>
</dbReference>
<dbReference type="Gene3D" id="3.40.50.1000">
    <property type="entry name" value="HAD superfamily/HAD-like"/>
    <property type="match status" value="1"/>
</dbReference>
<accession>A0ABT0M1K5</accession>